<evidence type="ECO:0000256" key="1">
    <source>
        <dbReference type="SAM" id="Phobius"/>
    </source>
</evidence>
<feature type="transmembrane region" description="Helical" evidence="1">
    <location>
        <begin position="212"/>
        <end position="229"/>
    </location>
</feature>
<reference evidence="2 3" key="1">
    <citation type="journal article" date="2020" name="Nature">
        <title>Isolation of an archaeon at the prokaryote-eukaryote interface.</title>
        <authorList>
            <person name="Imachi H."/>
            <person name="Nobu M.K."/>
            <person name="Nakahara N."/>
            <person name="Morono Y."/>
            <person name="Ogawara M."/>
            <person name="Takaki Y."/>
            <person name="Takano Y."/>
            <person name="Uematsu K."/>
            <person name="Ikuta T."/>
            <person name="Ito M."/>
            <person name="Matsui Y."/>
            <person name="Miyazaki M."/>
            <person name="Murata K."/>
            <person name="Saito Y."/>
            <person name="Sakai S."/>
            <person name="Song C."/>
            <person name="Tasumi E."/>
            <person name="Yamanaka Y."/>
            <person name="Yamaguchi T."/>
            <person name="Kamagata Y."/>
            <person name="Tamaki H."/>
            <person name="Takai K."/>
        </authorList>
    </citation>
    <scope>NUCLEOTIDE SEQUENCE [LARGE SCALE GENOMIC DNA]</scope>
    <source>
        <strain evidence="2 3">MK-D1</strain>
    </source>
</reference>
<protein>
    <submittedName>
        <fullName evidence="2">Uncharacterized protein</fullName>
    </submittedName>
</protein>
<keyword evidence="1" id="KW-0812">Transmembrane</keyword>
<keyword evidence="1" id="KW-1133">Transmembrane helix</keyword>
<evidence type="ECO:0000313" key="3">
    <source>
        <dbReference type="Proteomes" id="UP000321408"/>
    </source>
</evidence>
<proteinExistence type="predicted"/>
<sequence length="241" mass="27517">MKLLILRRKNFRIIDLTLLILFIIVSLVSNYSGHFNFLDLDDDNHLSAWIESIEFTNKTNWEDFIDSNETSVDFTIDFEIWNPGPFRIQYPTNIGSFCFPYSIIQSGNITFFLMSYGIFEIDVGIMFYTSSKISPGIHHFQLTGGLLNFNGSVPESNPYLPDGDYRFILGNSQWIRSDNYDVNVSNGIISHSPSEKPLLWGESTINLGNPHWVLFGLPLLALIITEWVINAKKGLPVKQNP</sequence>
<feature type="transmembrane region" description="Helical" evidence="1">
    <location>
        <begin position="12"/>
        <end position="31"/>
    </location>
</feature>
<dbReference type="RefSeq" id="WP_147662382.1">
    <property type="nucleotide sequence ID" value="NZ_CP042905.2"/>
</dbReference>
<gene>
    <name evidence="2" type="ORF">DSAG12_01299</name>
</gene>
<dbReference type="EMBL" id="CP042905">
    <property type="protein sequence ID" value="QEE15473.1"/>
    <property type="molecule type" value="Genomic_DNA"/>
</dbReference>
<keyword evidence="3" id="KW-1185">Reference proteome</keyword>
<reference evidence="2 3" key="2">
    <citation type="journal article" date="2024" name="Int. J. Syst. Evol. Microbiol.">
        <title>Promethearchaeum syntrophicum gen. nov., sp. nov., an anaerobic, obligately syntrophic archaeon, the first isolate of the lineage 'Asgard' archaea, and proposal of the new archaeal phylum Promethearchaeota phyl. nov. and kingdom Promethearchaeati regn. nov.</title>
        <authorList>
            <person name="Imachi H."/>
            <person name="Nobu M.K."/>
            <person name="Kato S."/>
            <person name="Takaki Y."/>
            <person name="Miyazaki M."/>
            <person name="Miyata M."/>
            <person name="Ogawara M."/>
            <person name="Saito Y."/>
            <person name="Sakai S."/>
            <person name="Tahara Y.O."/>
            <person name="Takano Y."/>
            <person name="Tasumi E."/>
            <person name="Uematsu K."/>
            <person name="Yoshimura T."/>
            <person name="Itoh T."/>
            <person name="Ohkuma M."/>
            <person name="Takai K."/>
        </authorList>
    </citation>
    <scope>NUCLEOTIDE SEQUENCE [LARGE SCALE GENOMIC DNA]</scope>
    <source>
        <strain evidence="2 3">MK-D1</strain>
    </source>
</reference>
<organism evidence="2 3">
    <name type="scientific">Promethearchaeum syntrophicum</name>
    <dbReference type="NCBI Taxonomy" id="2594042"/>
    <lineage>
        <taxon>Archaea</taxon>
        <taxon>Promethearchaeati</taxon>
        <taxon>Promethearchaeota</taxon>
        <taxon>Promethearchaeia</taxon>
        <taxon>Promethearchaeales</taxon>
        <taxon>Promethearchaeaceae</taxon>
        <taxon>Promethearchaeum</taxon>
    </lineage>
</organism>
<evidence type="ECO:0000313" key="2">
    <source>
        <dbReference type="EMBL" id="QEE15473.1"/>
    </source>
</evidence>
<dbReference type="GeneID" id="41329292"/>
<dbReference type="KEGG" id="psyt:DSAG12_01299"/>
<dbReference type="Proteomes" id="UP000321408">
    <property type="component" value="Chromosome"/>
</dbReference>
<name>A0A5B9D8S7_9ARCH</name>
<keyword evidence="1" id="KW-0472">Membrane</keyword>
<accession>A0A5B9D8S7</accession>
<dbReference type="AlphaFoldDB" id="A0A5B9D8S7"/>